<feature type="compositionally biased region" description="Gly residues" evidence="1">
    <location>
        <begin position="33"/>
        <end position="42"/>
    </location>
</feature>
<evidence type="ECO:0000256" key="1">
    <source>
        <dbReference type="SAM" id="MobiDB-lite"/>
    </source>
</evidence>
<feature type="region of interest" description="Disordered" evidence="1">
    <location>
        <begin position="137"/>
        <end position="257"/>
    </location>
</feature>
<dbReference type="AlphaFoldDB" id="A0A6J4P8T5"/>
<accession>A0A6J4P8T5</accession>
<sequence length="257" mass="27878">DRALPWHRHRRPRAGHHRRRARPRPDRRLGARGQRGAGGAGRGGRERLRHPAARRRLGLRDLGGHLRGVPRLRGPPVPPRPARACGAPAHRLVARRVGGAEPAVDPGVLRAPRAGGRGADRRAAGLPGRGLRAAEPRAGVGRAGAGGVPGPGGAVHRLGVGRDRAGHRRHRRVGRPARLRRARRLRRDRGPGGGRRDPGLGRAVGHGRRRLRRGHGVGAGRHRRQRPRPGGRRRGGRGDRRGAQRHRPPGRGRTRPV</sequence>
<feature type="compositionally biased region" description="Basic residues" evidence="1">
    <location>
        <begin position="243"/>
        <end position="257"/>
    </location>
</feature>
<organism evidence="2">
    <name type="scientific">uncultured Pseudonocardia sp</name>
    <dbReference type="NCBI Taxonomy" id="211455"/>
    <lineage>
        <taxon>Bacteria</taxon>
        <taxon>Bacillati</taxon>
        <taxon>Actinomycetota</taxon>
        <taxon>Actinomycetes</taxon>
        <taxon>Pseudonocardiales</taxon>
        <taxon>Pseudonocardiaceae</taxon>
        <taxon>Pseudonocardia</taxon>
        <taxon>environmental samples</taxon>
    </lineage>
</organism>
<protein>
    <submittedName>
        <fullName evidence="2">Uncharacterized protein</fullName>
    </submittedName>
</protein>
<proteinExistence type="predicted"/>
<dbReference type="EMBL" id="CADCUS010000278">
    <property type="protein sequence ID" value="CAA9409066.1"/>
    <property type="molecule type" value="Genomic_DNA"/>
</dbReference>
<feature type="compositionally biased region" description="Basic residues" evidence="1">
    <location>
        <begin position="47"/>
        <end position="57"/>
    </location>
</feature>
<feature type="compositionally biased region" description="Basic residues" evidence="1">
    <location>
        <begin position="205"/>
        <end position="235"/>
    </location>
</feature>
<name>A0A6J4P8T5_9PSEU</name>
<evidence type="ECO:0000313" key="2">
    <source>
        <dbReference type="EMBL" id="CAA9409066.1"/>
    </source>
</evidence>
<gene>
    <name evidence="2" type="ORF">AVDCRST_MAG66-1933</name>
</gene>
<feature type="compositionally biased region" description="Basic residues" evidence="1">
    <location>
        <begin position="165"/>
        <end position="187"/>
    </location>
</feature>
<feature type="compositionally biased region" description="Basic residues" evidence="1">
    <location>
        <begin position="1"/>
        <end position="22"/>
    </location>
</feature>
<feature type="compositionally biased region" description="Low complexity" evidence="1">
    <location>
        <begin position="82"/>
        <end position="91"/>
    </location>
</feature>
<feature type="compositionally biased region" description="Gly residues" evidence="1">
    <location>
        <begin position="141"/>
        <end position="153"/>
    </location>
</feature>
<feature type="compositionally biased region" description="Basic and acidic residues" evidence="1">
    <location>
        <begin position="188"/>
        <end position="199"/>
    </location>
</feature>
<feature type="region of interest" description="Disordered" evidence="1">
    <location>
        <begin position="1"/>
        <end position="125"/>
    </location>
</feature>
<feature type="non-terminal residue" evidence="2">
    <location>
        <position position="1"/>
    </location>
</feature>
<feature type="non-terminal residue" evidence="2">
    <location>
        <position position="257"/>
    </location>
</feature>
<reference evidence="2" key="1">
    <citation type="submission" date="2020-02" db="EMBL/GenBank/DDBJ databases">
        <authorList>
            <person name="Meier V. D."/>
        </authorList>
    </citation>
    <scope>NUCLEOTIDE SEQUENCE</scope>
    <source>
        <strain evidence="2">AVDCRST_MAG66</strain>
    </source>
</reference>